<dbReference type="Proteomes" id="UP000289455">
    <property type="component" value="Unassembled WGS sequence"/>
</dbReference>
<dbReference type="Gene3D" id="3.30.300.20">
    <property type="match status" value="1"/>
</dbReference>
<dbReference type="AlphaFoldDB" id="A0A4Q1BZ22"/>
<dbReference type="OrthoDB" id="9791538at2"/>
<name>A0A4Q1BZ22_9BACT</name>
<comment type="caution">
    <text evidence="1">The sequence shown here is derived from an EMBL/GenBank/DDBJ whole genome shotgun (WGS) entry which is preliminary data.</text>
</comment>
<dbReference type="RefSeq" id="WP_129027066.1">
    <property type="nucleotide sequence ID" value="NZ_SDHY01000004.1"/>
</dbReference>
<evidence type="ECO:0000313" key="1">
    <source>
        <dbReference type="EMBL" id="RXK48741.1"/>
    </source>
</evidence>
<dbReference type="InterPro" id="IPR003718">
    <property type="entry name" value="OsmC/Ohr_fam"/>
</dbReference>
<dbReference type="PANTHER" id="PTHR39624">
    <property type="entry name" value="PROTEIN INVOLVED IN RIMO-MEDIATED BETA-METHYLTHIOLATION OF RIBOSOMAL PROTEIN S12 YCAO"/>
    <property type="match status" value="1"/>
</dbReference>
<gene>
    <name evidence="1" type="ORF">ESB04_07215</name>
</gene>
<accession>A0A4Q1BZ22</accession>
<dbReference type="PANTHER" id="PTHR39624:SF2">
    <property type="entry name" value="OSMC-LIKE PROTEIN"/>
    <property type="match status" value="1"/>
</dbReference>
<dbReference type="Pfam" id="PF02566">
    <property type="entry name" value="OsmC"/>
    <property type="match status" value="1"/>
</dbReference>
<keyword evidence="2" id="KW-1185">Reference proteome</keyword>
<dbReference type="SUPFAM" id="SSF82784">
    <property type="entry name" value="OsmC-like"/>
    <property type="match status" value="1"/>
</dbReference>
<dbReference type="InterPro" id="IPR036102">
    <property type="entry name" value="OsmC/Ohrsf"/>
</dbReference>
<reference evidence="1 2" key="1">
    <citation type="submission" date="2019-01" db="EMBL/GenBank/DDBJ databases">
        <title>Cytophagaceae bacterium strain CAR-16.</title>
        <authorList>
            <person name="Chen W.-M."/>
        </authorList>
    </citation>
    <scope>NUCLEOTIDE SEQUENCE [LARGE SCALE GENOMIC DNA]</scope>
    <source>
        <strain evidence="1 2">CAR-16</strain>
    </source>
</reference>
<dbReference type="EMBL" id="SDHY01000004">
    <property type="protein sequence ID" value="RXK48741.1"/>
    <property type="molecule type" value="Genomic_DNA"/>
</dbReference>
<dbReference type="InterPro" id="IPR015946">
    <property type="entry name" value="KH_dom-like_a/b"/>
</dbReference>
<protein>
    <submittedName>
        <fullName evidence="1">OsmC family peroxiredoxin</fullName>
    </submittedName>
</protein>
<sequence length="131" mass="14499">MGKIISSVGPEKYQVNIQSSSGNQLIADEPEELGGKNLGFSPDELLRAALAACTTATLQMYAERKAWDLKGIHLELDFVWDKESSKTIIQRKIELQGNLDELQKDRLLAIANLCPIHKVLSNPVDIITILV</sequence>
<proteinExistence type="predicted"/>
<evidence type="ECO:0000313" key="2">
    <source>
        <dbReference type="Proteomes" id="UP000289455"/>
    </source>
</evidence>
<organism evidence="1 2">
    <name type="scientific">Aquirufa rosea</name>
    <dbReference type="NCBI Taxonomy" id="2509241"/>
    <lineage>
        <taxon>Bacteria</taxon>
        <taxon>Pseudomonadati</taxon>
        <taxon>Bacteroidota</taxon>
        <taxon>Cytophagia</taxon>
        <taxon>Cytophagales</taxon>
        <taxon>Flectobacillaceae</taxon>
        <taxon>Aquirufa</taxon>
    </lineage>
</organism>